<feature type="region of interest" description="Disordered" evidence="1">
    <location>
        <begin position="1"/>
        <end position="39"/>
    </location>
</feature>
<feature type="region of interest" description="Disordered" evidence="1">
    <location>
        <begin position="51"/>
        <end position="77"/>
    </location>
</feature>
<evidence type="ECO:0000313" key="2">
    <source>
        <dbReference type="EMBL" id="RDX66332.1"/>
    </source>
</evidence>
<dbReference type="AlphaFoldDB" id="A0A371EJV5"/>
<name>A0A371EJV5_MUCPR</name>
<evidence type="ECO:0000256" key="1">
    <source>
        <dbReference type="SAM" id="MobiDB-lite"/>
    </source>
</evidence>
<sequence>MEKRENGERVSEIPNQNIGAHRGARNQTSSTNEGEEDTLQRLFRAVASLKARSDEQSRLSVEAEQRHVEAEERHRRAEERHLDAMRAAERREVELRQQIAALRAEKERDQEECEENAAQPFWRQPFYREIDETPIPPNFREVVVEPFDGSQDPHAHLQAFQTQMYISSGNDRLSYRLYPGPLGGVAM</sequence>
<dbReference type="Proteomes" id="UP000257109">
    <property type="component" value="Unassembled WGS sequence"/>
</dbReference>
<protein>
    <submittedName>
        <fullName evidence="2">Uncharacterized protein</fullName>
    </submittedName>
</protein>
<keyword evidence="3" id="KW-1185">Reference proteome</keyword>
<gene>
    <name evidence="2" type="ORF">CR513_54908</name>
</gene>
<proteinExistence type="predicted"/>
<organism evidence="2 3">
    <name type="scientific">Mucuna pruriens</name>
    <name type="common">Velvet bean</name>
    <name type="synonym">Dolichos pruriens</name>
    <dbReference type="NCBI Taxonomy" id="157652"/>
    <lineage>
        <taxon>Eukaryota</taxon>
        <taxon>Viridiplantae</taxon>
        <taxon>Streptophyta</taxon>
        <taxon>Embryophyta</taxon>
        <taxon>Tracheophyta</taxon>
        <taxon>Spermatophyta</taxon>
        <taxon>Magnoliopsida</taxon>
        <taxon>eudicotyledons</taxon>
        <taxon>Gunneridae</taxon>
        <taxon>Pentapetalae</taxon>
        <taxon>rosids</taxon>
        <taxon>fabids</taxon>
        <taxon>Fabales</taxon>
        <taxon>Fabaceae</taxon>
        <taxon>Papilionoideae</taxon>
        <taxon>50 kb inversion clade</taxon>
        <taxon>NPAAA clade</taxon>
        <taxon>indigoferoid/millettioid clade</taxon>
        <taxon>Phaseoleae</taxon>
        <taxon>Mucuna</taxon>
    </lineage>
</organism>
<comment type="caution">
    <text evidence="2">The sequence shown here is derived from an EMBL/GenBank/DDBJ whole genome shotgun (WGS) entry which is preliminary data.</text>
</comment>
<accession>A0A371EJV5</accession>
<reference evidence="2" key="1">
    <citation type="submission" date="2018-05" db="EMBL/GenBank/DDBJ databases">
        <title>Draft genome of Mucuna pruriens seed.</title>
        <authorList>
            <person name="Nnadi N.E."/>
            <person name="Vos R."/>
            <person name="Hasami M.H."/>
            <person name="Devisetty U.K."/>
            <person name="Aguiy J.C."/>
        </authorList>
    </citation>
    <scope>NUCLEOTIDE SEQUENCE [LARGE SCALE GENOMIC DNA]</scope>
    <source>
        <strain evidence="2">JCA_2017</strain>
    </source>
</reference>
<feature type="non-terminal residue" evidence="2">
    <location>
        <position position="1"/>
    </location>
</feature>
<evidence type="ECO:0000313" key="3">
    <source>
        <dbReference type="Proteomes" id="UP000257109"/>
    </source>
</evidence>
<feature type="compositionally biased region" description="Basic and acidic residues" evidence="1">
    <location>
        <begin position="1"/>
        <end position="11"/>
    </location>
</feature>
<dbReference type="EMBL" id="QJKJ01013485">
    <property type="protein sequence ID" value="RDX66332.1"/>
    <property type="molecule type" value="Genomic_DNA"/>
</dbReference>